<dbReference type="Pfam" id="PF00534">
    <property type="entry name" value="Glycos_transf_1"/>
    <property type="match status" value="1"/>
</dbReference>
<dbReference type="Gene3D" id="3.40.50.2000">
    <property type="entry name" value="Glycogen Phosphorylase B"/>
    <property type="match status" value="3"/>
</dbReference>
<evidence type="ECO:0000313" key="5">
    <source>
        <dbReference type="Proteomes" id="UP001227831"/>
    </source>
</evidence>
<name>A0ABU1A5X0_9LACO</name>
<feature type="domain" description="Glycosyl transferase family 1" evidence="3">
    <location>
        <begin position="320"/>
        <end position="480"/>
    </location>
</feature>
<evidence type="ECO:0000259" key="3">
    <source>
        <dbReference type="Pfam" id="PF00534"/>
    </source>
</evidence>
<dbReference type="InterPro" id="IPR022372">
    <property type="entry name" value="Accessory_SS_Asp1"/>
</dbReference>
<keyword evidence="1" id="KW-0328">Glycosyltransferase</keyword>
<dbReference type="EMBL" id="JAVCWF010000001">
    <property type="protein sequence ID" value="MDQ7936364.1"/>
    <property type="molecule type" value="Genomic_DNA"/>
</dbReference>
<dbReference type="Pfam" id="PF16993">
    <property type="entry name" value="Asp1"/>
    <property type="match status" value="1"/>
</dbReference>
<comment type="caution">
    <text evidence="4">The sequence shown here is derived from an EMBL/GenBank/DDBJ whole genome shotgun (WGS) entry which is preliminary data.</text>
</comment>
<dbReference type="SUPFAM" id="SSF53756">
    <property type="entry name" value="UDP-Glycosyltransferase/glycogen phosphorylase"/>
    <property type="match status" value="1"/>
</dbReference>
<evidence type="ECO:0000256" key="1">
    <source>
        <dbReference type="ARBA" id="ARBA00022676"/>
    </source>
</evidence>
<dbReference type="InterPro" id="IPR001296">
    <property type="entry name" value="Glyco_trans_1"/>
</dbReference>
<protein>
    <submittedName>
        <fullName evidence="4">Accessory Sec system glycosyltransferase Asp1</fullName>
    </submittedName>
</protein>
<sequence>MIYFINEYILPKNSSVEHRAIKRVKLFNHYHTPAQIVTKVYDRLQHHTQTSFDLTDDQLLNMFDYFQEATTVPTKVMHTEDLNLPPEYAVEVGSNFSRVFDGDNLVENVGFIPGTIGRVFYQEFLDNQGNRAATDLWDWRGFRSATQYFGQDGNLTMERYYTPTGKIVLEQYFVPDTAGKPLASRVILKDYADKAELFFQNPTKLFNFFIAELSRCDPDQTTFISDRPGTGVEPLLALNDDSQKFVMVPVYHAKDINDPLHAPLDGFLQPAFDNSPHFTGFITDTASQQRHLQQRFSSIAVTTMPTVATTALKQSHLVPITERQRQLLYVGRLAPDRQLDQLIRVVALVRDQIPDIQCDLYGFGDPDYVKTLNELITSLKLTNQVHLKGYDPHLAAHYDDYELLLNTELVNGGPLAMTEAMAHGIPVISYRFNYGPRDFINDGVDGFIVAAGDQLAMSQRILALLQHQDQLATFSEAAFKQIHENQTHLKVWHRWQRLLGR</sequence>
<keyword evidence="2" id="KW-0808">Transferase</keyword>
<evidence type="ECO:0000313" key="4">
    <source>
        <dbReference type="EMBL" id="MDQ7936364.1"/>
    </source>
</evidence>
<dbReference type="PANTHER" id="PTHR12526">
    <property type="entry name" value="GLYCOSYLTRANSFERASE"/>
    <property type="match status" value="1"/>
</dbReference>
<accession>A0ABU1A5X0</accession>
<reference evidence="4 5" key="1">
    <citation type="journal article" date="2023" name="Int. J. Syst. Evol. Microbiol.">
        <title>Lactiplantibacillus brownii sp. nov., a novel psychrotolerant species isolated from sauerkraut.</title>
        <authorList>
            <person name="Heng Y.C."/>
            <person name="Silvaraju S."/>
            <person name="Lee J.K.Y."/>
            <person name="Kittelmann S."/>
        </authorList>
    </citation>
    <scope>NUCLEOTIDE SEQUENCE [LARGE SCALE GENOMIC DNA]</scope>
    <source>
        <strain evidence="4 5">WILCCON 0030</strain>
    </source>
</reference>
<dbReference type="Proteomes" id="UP001227831">
    <property type="component" value="Unassembled WGS sequence"/>
</dbReference>
<organism evidence="4 5">
    <name type="scientific">Lactiplantibacillus brownii</name>
    <dbReference type="NCBI Taxonomy" id="3069269"/>
    <lineage>
        <taxon>Bacteria</taxon>
        <taxon>Bacillati</taxon>
        <taxon>Bacillota</taxon>
        <taxon>Bacilli</taxon>
        <taxon>Lactobacillales</taxon>
        <taxon>Lactobacillaceae</taxon>
        <taxon>Lactiplantibacillus</taxon>
    </lineage>
</organism>
<dbReference type="PANTHER" id="PTHR12526:SF629">
    <property type="entry name" value="TEICHURONIC ACID BIOSYNTHESIS GLYCOSYLTRANSFERASE TUAH-RELATED"/>
    <property type="match status" value="1"/>
</dbReference>
<dbReference type="RefSeq" id="WP_308702199.1">
    <property type="nucleotide sequence ID" value="NZ_AP027463.1"/>
</dbReference>
<gene>
    <name evidence="4" type="primary">asp1</name>
    <name evidence="4" type="ORF">RA086_01685</name>
</gene>
<evidence type="ECO:0000256" key="2">
    <source>
        <dbReference type="ARBA" id="ARBA00022679"/>
    </source>
</evidence>
<proteinExistence type="predicted"/>
<keyword evidence="5" id="KW-1185">Reference proteome</keyword>